<dbReference type="OrthoDB" id="6504911at2"/>
<evidence type="ECO:0000313" key="4">
    <source>
        <dbReference type="EMBL" id="SQI43809.1"/>
    </source>
</evidence>
<feature type="compositionally biased region" description="Low complexity" evidence="1">
    <location>
        <begin position="812"/>
        <end position="824"/>
    </location>
</feature>
<feature type="compositionally biased region" description="Low complexity" evidence="1">
    <location>
        <begin position="560"/>
        <end position="579"/>
    </location>
</feature>
<proteinExistence type="predicted"/>
<feature type="region of interest" description="Disordered" evidence="1">
    <location>
        <begin position="83"/>
        <end position="106"/>
    </location>
</feature>
<dbReference type="Pfam" id="PF25783">
    <property type="entry name" value="BigA_beta"/>
    <property type="match status" value="1"/>
</dbReference>
<accession>A0A2X4UZJ1</accession>
<feature type="compositionally biased region" description="Low complexity" evidence="1">
    <location>
        <begin position="413"/>
        <end position="432"/>
    </location>
</feature>
<dbReference type="InterPro" id="IPR058034">
    <property type="entry name" value="BigA_beta"/>
</dbReference>
<feature type="region of interest" description="Disordered" evidence="1">
    <location>
        <begin position="812"/>
        <end position="894"/>
    </location>
</feature>
<feature type="compositionally biased region" description="Polar residues" evidence="1">
    <location>
        <begin position="728"/>
        <end position="746"/>
    </location>
</feature>
<feature type="region of interest" description="Disordered" evidence="1">
    <location>
        <begin position="666"/>
        <end position="747"/>
    </location>
</feature>
<feature type="region of interest" description="Disordered" evidence="1">
    <location>
        <begin position="960"/>
        <end position="1045"/>
    </location>
</feature>
<keyword evidence="5" id="KW-1185">Reference proteome</keyword>
<feature type="compositionally biased region" description="Low complexity" evidence="1">
    <location>
        <begin position="274"/>
        <end position="285"/>
    </location>
</feature>
<feature type="compositionally biased region" description="Low complexity" evidence="1">
    <location>
        <begin position="707"/>
        <end position="726"/>
    </location>
</feature>
<keyword evidence="2" id="KW-0732">Signal</keyword>
<evidence type="ECO:0000256" key="2">
    <source>
        <dbReference type="SAM" id="SignalP"/>
    </source>
</evidence>
<feature type="domain" description="Autotransporter" evidence="3">
    <location>
        <begin position="2211"/>
        <end position="2491"/>
    </location>
</feature>
<feature type="region of interest" description="Disordered" evidence="1">
    <location>
        <begin position="519"/>
        <end position="600"/>
    </location>
</feature>
<feature type="compositionally biased region" description="Polar residues" evidence="1">
    <location>
        <begin position="875"/>
        <end position="893"/>
    </location>
</feature>
<organism evidence="4 5">
    <name type="scientific">Leminorella richardii</name>
    <dbReference type="NCBI Taxonomy" id="158841"/>
    <lineage>
        <taxon>Bacteria</taxon>
        <taxon>Pseudomonadati</taxon>
        <taxon>Pseudomonadota</taxon>
        <taxon>Gammaproteobacteria</taxon>
        <taxon>Enterobacterales</taxon>
        <taxon>Budviciaceae</taxon>
        <taxon>Leminorella</taxon>
    </lineage>
</organism>
<dbReference type="InterPro" id="IPR058035">
    <property type="entry name" value="BigA/YdbA-like_N"/>
</dbReference>
<feature type="compositionally biased region" description="Low complexity" evidence="1">
    <location>
        <begin position="372"/>
        <end position="383"/>
    </location>
</feature>
<feature type="compositionally biased region" description="Polar residues" evidence="1">
    <location>
        <begin position="384"/>
        <end position="393"/>
    </location>
</feature>
<evidence type="ECO:0000256" key="1">
    <source>
        <dbReference type="SAM" id="MobiDB-lite"/>
    </source>
</evidence>
<feature type="compositionally biased region" description="Polar residues" evidence="1">
    <location>
        <begin position="581"/>
        <end position="599"/>
    </location>
</feature>
<name>A0A2X4UZJ1_9GAMM</name>
<dbReference type="InterPro" id="IPR036709">
    <property type="entry name" value="Autotransporte_beta_dom_sf"/>
</dbReference>
<feature type="compositionally biased region" description="Polar residues" evidence="1">
    <location>
        <begin position="1000"/>
        <end position="1030"/>
    </location>
</feature>
<feature type="compositionally biased region" description="Low complexity" evidence="1">
    <location>
        <begin position="854"/>
        <end position="873"/>
    </location>
</feature>
<feature type="compositionally biased region" description="Polar residues" evidence="1">
    <location>
        <begin position="678"/>
        <end position="687"/>
    </location>
</feature>
<dbReference type="RefSeq" id="WP_111741559.1">
    <property type="nucleotide sequence ID" value="NZ_LR698987.1"/>
</dbReference>
<sequence>MQKKKLLSACIAIALSGAAWATDSVEEARQESNIGCPADAEKLSAEARKKLPAECQGSETELWIAAGATSLVAAFAISELSDGSDSHDVVVPSENGGDGTPTPSSKVTFSNGVTLDKTAKTLTIRDTVFTYSKNADGTYTLTSADKRTAVVNRWQVNEADNSVVIEGTSANGAVWRYDDKGKLIIIGDNTTVKTGDITVDGKGSTGTEIAGNGAVVSQDGTLDVSGGGHGIDITGDSAKVDNKGDMTVKDADSIGIQIDGDKGVVNNDGDSTITNGGTGTQINGNEATVNNNGSTKVDGKDSTGTEIAGNSAVVNQDGTLDVSGGGHGIDITGDSAKVDNKGDMTVKDADSIGIQIDGDKAVVNNDGDSTITNGGTGTQINGNEATVNNNGSTKVDGKDSTGTEIAGDKAVINNSGDSTITNGGTGTSIAGNDATANNTGKTTVDGQGSTGTEIAGNSAVVHQDGTLDVSGGGHGIDITGDSAKVDNKGDMTVKDADSIGIQIDGDKAVVNNDGDSTITNGGTGTQINGGEATVNNNGSTKVDGKDSTGTEIAGDKAVINNSGDSTITNGGTGTSIAGNDATANNTGKTTVDGQGSTGTEIAGNSAVVHQDGTLDVSGGGHGIDITGDSAKVDNKGDMTVKDADSIGIQIDGDKAVVNNDGDSTITNGGTGTQINGNEATVNNNGSTKVDGKDSTGTEIAGDKAVINNSGDSTITNGGTGTSIAGNDATANNTGKTTVDGQGSTGTEIAGNSAVVHQDGTLDVSGGGHGIDITGDSAKVDNKGDMTVKDADSIGIQIDGDKAVVNNDGDSTITNGGTGTQINGGEATVNNNGSAKVDGKDSTGTEIAGDKAVINNSGDSTITNGGTGTSIAGNDATANNTGKTTVDGQGSTGTEIAGNSAVVHQDGTLDVSGGGHGIDITGDSAKVDNKGDMTVKDADSIGIQIDGDKAVVNNDGDSTITNGGTGTQINGNEATVNNNGSTKVDGKDSTGTEIAGDKAVINNSGDSTITNGGTGTQIDGNEATVNNNGKTTVDGKDSTGTEIAGNNGTVNLEGGLIVTGGAFGVEITGDSNTVNNKGDMSVSDAGSIGVLVNGDKATVSNTGDVSVSNEATGFSITTNDGNISLAGSMQVGDFSTGVDLNGNNNSMTLAAKDLTVTGQKATGVNVSGDANTVNITGNVLVDKDQTAANALEYFYDPSVGINVNGNSNSVTLDGKLTVVADSELTARKYANIDGSQENIFGLVVSGNDNIVNLNGGVQLLGESGKLTDGSTVASERKGYGNTPVITVDGKSSVYLNGDSSISGDLPLGYAGMIQLRNDAMLEIGTGATINMQDITTYDHYSTPETQMINAESGAQVVNKGDVNIRNIGFASISGENSTGSNSGNISLSQFVYGILENGGAGYFTTQGGGAVNTGTITAKVMEQESVINLGASFGLKEPHAFYSDAFSMMGLEAFDRGYVLNESSGKIEMYGRGNVGMLAISESTAENAGQITLDSLWVDANDTTTLRSNIGNGARSYGVGMAVGTDTTSGPKKNATAINRLGGVITIYNAGIGMAAYGDTNTVINRGTINLEKNGNYDGSLGANSLIGMAAYEKGTAINDRTGVININADSGQAFYSDGSGIILNYGTICVNSNCLTGNDYNDTDPYAPVIYSGGDVITAQGETKSLNKKSTVNGEKEGQTVNSGTISGADITISNGELVNTSTGTVNNAIIINSGALNNAGSVAKITQNAGSVDNTGKVNSRMFQTGGTFNNQQNGIVANGAQVSKNAIVNNTGTWYLGASSSSDSNNASMMEIFHTAVFNNSGDFILNNSRNAIHLFQSGTFYNTGKMLISGANYSGNAINYWYADNNGRFINGGTADVTANALAVSGNDASANKAYFWNQNGGVVNFDKNNGVVVKFTHSNYVAQNDGTMNISGNNAIAMRGNKNAQLVNNGTINLGTQGTTNTGMIGMQLDSGATADAVIENNGAINIYANNSFAFSMLGSAGHLVNNGTVTIADGVTGSGLIKQGDSINVEGVNGNNGNNSEVHYANYTLPDVPSSSVSAIADNTSNSGSQNKLNGYVVGTSSDGSAGKLKVNNASLKGVSVNTGFTAGTSSTTVTFDNVVQGNNLTDAETITSTSVVWNAQGSTNASGNVDVTMTKNAYTNLVTDSSVNSVAKALDASYTNNSLFSSLNVRTTAELNNALKQVSGSQATTAFREARVLSNRFEMLADAAQQVGNGMSFNVVAKGDPRAELGNDTQYDMLALGKTLDLTERQTLSMVYGIARLDGNGSDKAGDNGLTGGYSQFFGLKHQVAFGDGLSWNNALRYDVHNLDSSRAISWNGVSETADTSVKQQYLEFRSEGAKTFELQEGLNVTPYAGVKLRHTLESGYQERNAGNFNLNMSSGSETAVDSIVGLKLDYVGKNGWGASAMLEGGPNLSYVKSQRSATLAGAGSQRFNVDDDQQGGGVNSLATVGVKYSSKNSALQLDAYQWKEDSLSDKGFMLNFKKAF</sequence>
<dbReference type="Pfam" id="PF25784">
    <property type="entry name" value="BigA_N"/>
    <property type="match status" value="1"/>
</dbReference>
<dbReference type="SUPFAM" id="SSF103515">
    <property type="entry name" value="Autotransporter"/>
    <property type="match status" value="1"/>
</dbReference>
<dbReference type="Proteomes" id="UP000249005">
    <property type="component" value="Chromosome 1"/>
</dbReference>
<dbReference type="PROSITE" id="PS51208">
    <property type="entry name" value="AUTOTRANSPORTER"/>
    <property type="match status" value="1"/>
</dbReference>
<feature type="compositionally biased region" description="Polar residues" evidence="1">
    <location>
        <begin position="434"/>
        <end position="452"/>
    </location>
</feature>
<feature type="compositionally biased region" description="Polar residues" evidence="1">
    <location>
        <begin position="972"/>
        <end position="981"/>
    </location>
</feature>
<evidence type="ECO:0000259" key="3">
    <source>
        <dbReference type="PROSITE" id="PS51208"/>
    </source>
</evidence>
<feature type="signal peptide" evidence="2">
    <location>
        <begin position="1"/>
        <end position="21"/>
    </location>
</feature>
<gene>
    <name evidence="4" type="ORF">NCTC12151_03247</name>
</gene>
<feature type="region of interest" description="Disordered" evidence="1">
    <location>
        <begin position="274"/>
        <end position="297"/>
    </location>
</feature>
<dbReference type="InterPro" id="IPR005546">
    <property type="entry name" value="Autotransporte_beta"/>
</dbReference>
<evidence type="ECO:0000313" key="5">
    <source>
        <dbReference type="Proteomes" id="UP000249005"/>
    </source>
</evidence>
<dbReference type="SMART" id="SM00869">
    <property type="entry name" value="Autotransporter"/>
    <property type="match status" value="1"/>
</dbReference>
<feature type="compositionally biased region" description="Low complexity" evidence="1">
    <location>
        <begin position="960"/>
        <end position="971"/>
    </location>
</feature>
<protein>
    <submittedName>
        <fullName evidence="4">Uncharacterized protein with a C-terminal OMP (Outer membrane protein) domain</fullName>
    </submittedName>
</protein>
<feature type="compositionally biased region" description="Low complexity" evidence="1">
    <location>
        <begin position="519"/>
        <end position="530"/>
    </location>
</feature>
<dbReference type="KEGG" id="lri:NCTC12151_03247"/>
<feature type="compositionally biased region" description="Polar residues" evidence="1">
    <location>
        <begin position="286"/>
        <end position="295"/>
    </location>
</feature>
<feature type="chain" id="PRO_5015868266" evidence="2">
    <location>
        <begin position="22"/>
        <end position="2491"/>
    </location>
</feature>
<feature type="compositionally biased region" description="Low complexity" evidence="1">
    <location>
        <begin position="666"/>
        <end position="677"/>
    </location>
</feature>
<reference evidence="4 5" key="1">
    <citation type="submission" date="2018-06" db="EMBL/GenBank/DDBJ databases">
        <authorList>
            <consortium name="Pathogen Informatics"/>
            <person name="Doyle S."/>
        </authorList>
    </citation>
    <scope>NUCLEOTIDE SEQUENCE [LARGE SCALE GENOMIC DNA]</scope>
    <source>
        <strain evidence="4 5">NCTC12151</strain>
    </source>
</reference>
<feature type="region of interest" description="Disordered" evidence="1">
    <location>
        <begin position="372"/>
        <end position="453"/>
    </location>
</feature>
<dbReference type="EMBL" id="LS483470">
    <property type="protein sequence ID" value="SQI43809.1"/>
    <property type="molecule type" value="Genomic_DNA"/>
</dbReference>